<keyword evidence="2" id="KW-0732">Signal</keyword>
<name>A0A8E0UUJ1_9EURO</name>
<evidence type="ECO:0000256" key="2">
    <source>
        <dbReference type="SAM" id="SignalP"/>
    </source>
</evidence>
<organism evidence="3 4">
    <name type="scientific">Aspergillus udagawae</name>
    <dbReference type="NCBI Taxonomy" id="91492"/>
    <lineage>
        <taxon>Eukaryota</taxon>
        <taxon>Fungi</taxon>
        <taxon>Dikarya</taxon>
        <taxon>Ascomycota</taxon>
        <taxon>Pezizomycotina</taxon>
        <taxon>Eurotiomycetes</taxon>
        <taxon>Eurotiomycetidae</taxon>
        <taxon>Eurotiales</taxon>
        <taxon>Aspergillaceae</taxon>
        <taxon>Aspergillus</taxon>
        <taxon>Aspergillus subgen. Fumigati</taxon>
    </lineage>
</organism>
<protein>
    <submittedName>
        <fullName evidence="3">Uncharacterized protein</fullName>
    </submittedName>
</protein>
<dbReference type="AlphaFoldDB" id="A0A8E0UUJ1"/>
<accession>A0A8E0UUJ1</accession>
<dbReference type="Gene3D" id="3.50.50.60">
    <property type="entry name" value="FAD/NAD(P)-binding domain"/>
    <property type="match status" value="1"/>
</dbReference>
<evidence type="ECO:0000313" key="3">
    <source>
        <dbReference type="EMBL" id="GIC84388.1"/>
    </source>
</evidence>
<reference evidence="3" key="2">
    <citation type="submission" date="2021-01" db="EMBL/GenBank/DDBJ databases">
        <title>Pan-genome distribution and transcriptional activeness of fungal secondary metabolism genes in Aspergillus section Fumigati.</title>
        <authorList>
            <person name="Takahashi H."/>
            <person name="Umemura M."/>
            <person name="Ninomiya A."/>
            <person name="Kusuya Y."/>
            <person name="Urayama S."/>
            <person name="Shimizu M."/>
            <person name="Watanabe A."/>
            <person name="Kamei K."/>
            <person name="Yaguchi T."/>
            <person name="Hagiwara D."/>
        </authorList>
    </citation>
    <scope>NUCLEOTIDE SEQUENCE</scope>
    <source>
        <strain evidence="3">IFM 46973</strain>
    </source>
</reference>
<dbReference type="Pfam" id="PF13450">
    <property type="entry name" value="NAD_binding_8"/>
    <property type="match status" value="1"/>
</dbReference>
<feature type="signal peptide" evidence="2">
    <location>
        <begin position="1"/>
        <end position="17"/>
    </location>
</feature>
<dbReference type="GeneID" id="66987680"/>
<proteinExistence type="predicted"/>
<dbReference type="SUPFAM" id="SSF51905">
    <property type="entry name" value="FAD/NAD(P)-binding domain"/>
    <property type="match status" value="1"/>
</dbReference>
<comment type="caution">
    <text evidence="3">The sequence shown here is derived from an EMBL/GenBank/DDBJ whole genome shotgun (WGS) entry which is preliminary data.</text>
</comment>
<dbReference type="EMBL" id="BBXM02000001">
    <property type="protein sequence ID" value="GIC84388.1"/>
    <property type="molecule type" value="Genomic_DNA"/>
</dbReference>
<gene>
    <name evidence="3" type="ORF">Aud_000204</name>
</gene>
<feature type="chain" id="PRO_5034267512" evidence="2">
    <location>
        <begin position="18"/>
        <end position="275"/>
    </location>
</feature>
<dbReference type="RefSeq" id="XP_043141654.1">
    <property type="nucleotide sequence ID" value="XM_043285719.1"/>
</dbReference>
<feature type="region of interest" description="Disordered" evidence="1">
    <location>
        <begin position="115"/>
        <end position="139"/>
    </location>
</feature>
<dbReference type="InterPro" id="IPR036188">
    <property type="entry name" value="FAD/NAD-bd_sf"/>
</dbReference>
<reference evidence="3" key="1">
    <citation type="journal article" date="2015" name="Genome Announc.">
        <title>Draft Genome Sequence of the Pathogenic Filamentous Fungus Aspergillus udagawae Strain IFM 46973T.</title>
        <authorList>
            <person name="Kusuya Y."/>
            <person name="Takahashi-Nakaguchi A."/>
            <person name="Takahashi H."/>
            <person name="Yaguchi T."/>
        </authorList>
    </citation>
    <scope>NUCLEOTIDE SEQUENCE</scope>
    <source>
        <strain evidence="3">IFM 46973</strain>
    </source>
</reference>
<dbReference type="Proteomes" id="UP000036893">
    <property type="component" value="Unassembled WGS sequence"/>
</dbReference>
<sequence>MALCIFALFFSVTAASAYSLHPSQYSSSNVMYRDVAVIGGGAAGTYPAIRLGDLGQSVVLIERKAVLGAKTEAYQDPSNGNIIDYESTFMLETCHVIRGFLIHCFTLATFARPPPKGEVTSSPATSHYGPDPNNHPDQKELSHIISNLDFGSDGTAPLVIGTDGVLRTLTEDCEVIDAIGLPPRLLKAFLDRTPFDQGMEDMFRGADGTEVPREQWWKPDPSLLPPPMTAEEKARVEKDNEEHKEIIQENIRKRERGEVKPCGVVIRSDHDISPR</sequence>
<evidence type="ECO:0000313" key="4">
    <source>
        <dbReference type="Proteomes" id="UP000036893"/>
    </source>
</evidence>
<evidence type="ECO:0000256" key="1">
    <source>
        <dbReference type="SAM" id="MobiDB-lite"/>
    </source>
</evidence>